<evidence type="ECO:0000256" key="1">
    <source>
        <dbReference type="ARBA" id="ARBA00007613"/>
    </source>
</evidence>
<name>A0A4Q2IU17_9SPHN</name>
<dbReference type="GO" id="GO:0015562">
    <property type="term" value="F:efflux transmembrane transporter activity"/>
    <property type="evidence" value="ECO:0007669"/>
    <property type="project" value="InterPro"/>
</dbReference>
<dbReference type="AlphaFoldDB" id="A0A4Q2IU17"/>
<keyword evidence="2" id="KW-0564">Palmitate</keyword>
<evidence type="ECO:0000256" key="2">
    <source>
        <dbReference type="RuleBase" id="RU362097"/>
    </source>
</evidence>
<dbReference type="OrthoDB" id="9783100at2"/>
<dbReference type="SUPFAM" id="SSF56954">
    <property type="entry name" value="Outer membrane efflux proteins (OEP)"/>
    <property type="match status" value="1"/>
</dbReference>
<comment type="caution">
    <text evidence="3">The sequence shown here is derived from an EMBL/GenBank/DDBJ whole genome shotgun (WGS) entry which is preliminary data.</text>
</comment>
<keyword evidence="4" id="KW-1185">Reference proteome</keyword>
<gene>
    <name evidence="3" type="ORF">EO081_11840</name>
</gene>
<evidence type="ECO:0000313" key="3">
    <source>
        <dbReference type="EMBL" id="RXZ31878.1"/>
    </source>
</evidence>
<dbReference type="Pfam" id="PF02321">
    <property type="entry name" value="OEP"/>
    <property type="match status" value="2"/>
</dbReference>
<comment type="subcellular location">
    <subcellularLocation>
        <location evidence="2">Cell membrane</location>
        <topology evidence="2">Lipid-anchor</topology>
    </subcellularLocation>
</comment>
<reference evidence="3 4" key="1">
    <citation type="submission" date="2019-01" db="EMBL/GenBank/DDBJ databases">
        <title>Sphingomonas mucosissima sp. nov. and Sphingomonas desiccabilis sp. nov., from biological soil crusts in the Colorado Plateau, USA.</title>
        <authorList>
            <person name="Zhu D."/>
        </authorList>
    </citation>
    <scope>NUCLEOTIDE SEQUENCE [LARGE SCALE GENOMIC DNA]</scope>
    <source>
        <strain evidence="3 4">CP1D</strain>
    </source>
</reference>
<protein>
    <submittedName>
        <fullName evidence="3">Efflux transporter outer membrane subunit</fullName>
    </submittedName>
</protein>
<dbReference type="RefSeq" id="WP_129342107.1">
    <property type="nucleotide sequence ID" value="NZ_JACIDD010000002.1"/>
</dbReference>
<dbReference type="InterPro" id="IPR003423">
    <property type="entry name" value="OMP_efflux"/>
</dbReference>
<accession>A0A4Q2IU17</accession>
<dbReference type="Gene3D" id="2.20.200.10">
    <property type="entry name" value="Outer membrane efflux proteins (OEP)"/>
    <property type="match status" value="1"/>
</dbReference>
<keyword evidence="2" id="KW-0449">Lipoprotein</keyword>
<sequence length="458" mass="48052">MRRGLCALAGVAFAAGCTPPDTPPPAGAAVFAPAGWRTQLPAGAAIDAQWWQRFGDPVLTRLVEAALARNSDIGIAVARVREARAQETIARAARLPTLSAGTSLTESRSVNALGQPGVGTSAQPVFQAAYEVDLFGRIANQVEAARLSGEAAAAAADATRLSVAAATASGYVTLRGLDARIEIVRETIASRSEALRIARDRAEVGYTSELELRQAEAEYQSVAQTLPALELAARRQEDALAMLIGESPRAIERGATLAALQAPAIPAVLPSELLRRRPDIAQAELTLAASDATLAASRAAFLPSLNLAASTGELFSSSLGSPVGIWSLGASVLAPIFQGGRLRGGVEASAARRDQAAFGYQRTVLTALREVEDALAAVDRLGEQQRRLEAQRVALAETLRHATNRYRAGYSPYLEQLDAQRSLFNAQLTLAQARADQLTALVAVYQAMGGGWTGGAAR</sequence>
<dbReference type="EMBL" id="SDPT01000002">
    <property type="protein sequence ID" value="RXZ31878.1"/>
    <property type="molecule type" value="Genomic_DNA"/>
</dbReference>
<dbReference type="Gene3D" id="1.20.1600.10">
    <property type="entry name" value="Outer membrane efflux proteins (OEP)"/>
    <property type="match status" value="1"/>
</dbReference>
<dbReference type="GO" id="GO:0005886">
    <property type="term" value="C:plasma membrane"/>
    <property type="evidence" value="ECO:0007669"/>
    <property type="project" value="UniProtKB-SubCell"/>
</dbReference>
<keyword evidence="2" id="KW-1134">Transmembrane beta strand</keyword>
<dbReference type="InterPro" id="IPR010131">
    <property type="entry name" value="MdtP/NodT-like"/>
</dbReference>
<dbReference type="NCBIfam" id="TIGR01845">
    <property type="entry name" value="outer_NodT"/>
    <property type="match status" value="1"/>
</dbReference>
<keyword evidence="2" id="KW-0812">Transmembrane</keyword>
<proteinExistence type="inferred from homology"/>
<dbReference type="PROSITE" id="PS51257">
    <property type="entry name" value="PROKAR_LIPOPROTEIN"/>
    <property type="match status" value="1"/>
</dbReference>
<dbReference type="PANTHER" id="PTHR30203">
    <property type="entry name" value="OUTER MEMBRANE CATION EFFLUX PROTEIN"/>
    <property type="match status" value="1"/>
</dbReference>
<organism evidence="3 4">
    <name type="scientific">Sphingomonas desiccabilis</name>
    <dbReference type="NCBI Taxonomy" id="429134"/>
    <lineage>
        <taxon>Bacteria</taxon>
        <taxon>Pseudomonadati</taxon>
        <taxon>Pseudomonadota</taxon>
        <taxon>Alphaproteobacteria</taxon>
        <taxon>Sphingomonadales</taxon>
        <taxon>Sphingomonadaceae</taxon>
        <taxon>Sphingomonas</taxon>
    </lineage>
</organism>
<comment type="similarity">
    <text evidence="1 2">Belongs to the outer membrane factor (OMF) (TC 1.B.17) family.</text>
</comment>
<dbReference type="PANTHER" id="PTHR30203:SF33">
    <property type="entry name" value="BLR4455 PROTEIN"/>
    <property type="match status" value="1"/>
</dbReference>
<evidence type="ECO:0000313" key="4">
    <source>
        <dbReference type="Proteomes" id="UP000292347"/>
    </source>
</evidence>
<dbReference type="Proteomes" id="UP000292347">
    <property type="component" value="Unassembled WGS sequence"/>
</dbReference>
<keyword evidence="2" id="KW-0472">Membrane</keyword>